<organism evidence="1 2">
    <name type="scientific">Candidatus Flavonifractor intestinigallinarum</name>
    <dbReference type="NCBI Taxonomy" id="2838586"/>
    <lineage>
        <taxon>Bacteria</taxon>
        <taxon>Bacillati</taxon>
        <taxon>Bacillota</taxon>
        <taxon>Clostridia</taxon>
        <taxon>Eubacteriales</taxon>
        <taxon>Oscillospiraceae</taxon>
        <taxon>Flavonifractor</taxon>
    </lineage>
</organism>
<dbReference type="Proteomes" id="UP000823921">
    <property type="component" value="Unassembled WGS sequence"/>
</dbReference>
<evidence type="ECO:0000313" key="2">
    <source>
        <dbReference type="Proteomes" id="UP000823921"/>
    </source>
</evidence>
<gene>
    <name evidence="1" type="ORF">H9712_05555</name>
</gene>
<comment type="caution">
    <text evidence="1">The sequence shown here is derived from an EMBL/GenBank/DDBJ whole genome shotgun (WGS) entry which is preliminary data.</text>
</comment>
<evidence type="ECO:0000313" key="1">
    <source>
        <dbReference type="EMBL" id="HJB80430.1"/>
    </source>
</evidence>
<reference evidence="1" key="2">
    <citation type="submission" date="2021-04" db="EMBL/GenBank/DDBJ databases">
        <authorList>
            <person name="Gilroy R."/>
        </authorList>
    </citation>
    <scope>NUCLEOTIDE SEQUENCE</scope>
    <source>
        <strain evidence="1">CHK192-8294</strain>
    </source>
</reference>
<dbReference type="AlphaFoldDB" id="A0A9D2ML46"/>
<accession>A0A9D2ML46</accession>
<proteinExistence type="predicted"/>
<name>A0A9D2ML46_9FIRM</name>
<protein>
    <submittedName>
        <fullName evidence="1">Uncharacterized protein</fullName>
    </submittedName>
</protein>
<sequence>MGQNKTDPTAALEHNRALLEQVIHSPDAQRLMELLNRNAGGKLKTAAASAALGDTKDLLSMVRQVMADPEGAKLVERLNQTAPKQS</sequence>
<dbReference type="EMBL" id="DWXO01000055">
    <property type="protein sequence ID" value="HJB80430.1"/>
    <property type="molecule type" value="Genomic_DNA"/>
</dbReference>
<reference evidence="1" key="1">
    <citation type="journal article" date="2021" name="PeerJ">
        <title>Extensive microbial diversity within the chicken gut microbiome revealed by metagenomics and culture.</title>
        <authorList>
            <person name="Gilroy R."/>
            <person name="Ravi A."/>
            <person name="Getino M."/>
            <person name="Pursley I."/>
            <person name="Horton D.L."/>
            <person name="Alikhan N.F."/>
            <person name="Baker D."/>
            <person name="Gharbi K."/>
            <person name="Hall N."/>
            <person name="Watson M."/>
            <person name="Adriaenssens E.M."/>
            <person name="Foster-Nyarko E."/>
            <person name="Jarju S."/>
            <person name="Secka A."/>
            <person name="Antonio M."/>
            <person name="Oren A."/>
            <person name="Chaudhuri R.R."/>
            <person name="La Ragione R."/>
            <person name="Hildebrand F."/>
            <person name="Pallen M.J."/>
        </authorList>
    </citation>
    <scope>NUCLEOTIDE SEQUENCE</scope>
    <source>
        <strain evidence="1">CHK192-8294</strain>
    </source>
</reference>